<evidence type="ECO:0000256" key="5">
    <source>
        <dbReference type="ARBA" id="ARBA00022801"/>
    </source>
</evidence>
<feature type="chain" id="PRO_5006061171" evidence="8">
    <location>
        <begin position="26"/>
        <end position="523"/>
    </location>
</feature>
<evidence type="ECO:0000256" key="3">
    <source>
        <dbReference type="ARBA" id="ARBA00022723"/>
    </source>
</evidence>
<proteinExistence type="inferred from homology"/>
<dbReference type="Pfam" id="PF07519">
    <property type="entry name" value="Tannase"/>
    <property type="match status" value="1"/>
</dbReference>
<dbReference type="Proteomes" id="UP000050786">
    <property type="component" value="Unassembled WGS sequence"/>
</dbReference>
<dbReference type="SUPFAM" id="SSF53474">
    <property type="entry name" value="alpha/beta-Hydrolases"/>
    <property type="match status" value="1"/>
</dbReference>
<keyword evidence="6" id="KW-0106">Calcium</keyword>
<evidence type="ECO:0000256" key="1">
    <source>
        <dbReference type="ARBA" id="ARBA00006249"/>
    </source>
</evidence>
<evidence type="ECO:0000256" key="8">
    <source>
        <dbReference type="SAM" id="SignalP"/>
    </source>
</evidence>
<dbReference type="InterPro" id="IPR011118">
    <property type="entry name" value="Tannase/feruloyl_esterase"/>
</dbReference>
<sequence length="523" mass="56027">MTRKETALSLLVTSLAIAMPKTSMANQCESASFSPMPDVVLMAVALEETPKPHCRVVGVIGTETEFELLLPDDWNGKFIMGGSGGFAGNFDNAAEAYWAVVENGWATVSTDTGHKGSNVSAVWALNNLERQVSFGFQAVHRTAVMAKALISEYYGSESQRDLFFGCSRGGGQALMAAQRSPDVFDGIYAGAPAYSWTKEMTGRWTHDAQIMYPDPNQITTPVIDADALVVLGGAIMDHCDALDGLEDGILNDPRQCDFDVSTLTCGEGQTNQCLSQEQVAAAKAIYGDAEFGGSVWPGTPMGAELPGNPLGWATWITGGYVDGADIGFHPGSEESAFESPKIPNARWGFATEMMKYFFYGNPDWTYEGYDFSEFAHHAARLSPTVDADNPDLSEFRANGGKLIIDNGWMDGSLTAYGTIAYYESVLEFDPAALDDVRLFVRPGVTHCRGGPGPDGTDYIAALEDWLDTGVAPDQLDAPYASPALGRPLSGQGGRIICAHPGVVTYNGNGAPNDPMSFSCRVPQ</sequence>
<evidence type="ECO:0000256" key="2">
    <source>
        <dbReference type="ARBA" id="ARBA00022487"/>
    </source>
</evidence>
<keyword evidence="10" id="KW-1185">Reference proteome</keyword>
<evidence type="ECO:0000256" key="4">
    <source>
        <dbReference type="ARBA" id="ARBA00022729"/>
    </source>
</evidence>
<feature type="signal peptide" evidence="8">
    <location>
        <begin position="1"/>
        <end position="25"/>
    </location>
</feature>
<name>A0A0P1E3M0_9RHOB</name>
<evidence type="ECO:0000256" key="7">
    <source>
        <dbReference type="ARBA" id="ARBA00023157"/>
    </source>
</evidence>
<keyword evidence="4 8" id="KW-0732">Signal</keyword>
<gene>
    <name evidence="9" type="ORF">RUM4293_00916</name>
</gene>
<evidence type="ECO:0000313" key="9">
    <source>
        <dbReference type="EMBL" id="CUH42031.1"/>
    </source>
</evidence>
<dbReference type="PANTHER" id="PTHR33938:SF15">
    <property type="entry name" value="FERULOYL ESTERASE B-RELATED"/>
    <property type="match status" value="1"/>
</dbReference>
<keyword evidence="7" id="KW-1015">Disulfide bond</keyword>
<dbReference type="GO" id="GO:0052689">
    <property type="term" value="F:carboxylic ester hydrolase activity"/>
    <property type="evidence" value="ECO:0007669"/>
    <property type="project" value="UniProtKB-KW"/>
</dbReference>
<keyword evidence="2" id="KW-0719">Serine esterase</keyword>
<dbReference type="GO" id="GO:0046872">
    <property type="term" value="F:metal ion binding"/>
    <property type="evidence" value="ECO:0007669"/>
    <property type="project" value="UniProtKB-KW"/>
</dbReference>
<dbReference type="EMBL" id="CYPS01000011">
    <property type="protein sequence ID" value="CUH42031.1"/>
    <property type="molecule type" value="Genomic_DNA"/>
</dbReference>
<evidence type="ECO:0000313" key="10">
    <source>
        <dbReference type="Proteomes" id="UP000050786"/>
    </source>
</evidence>
<keyword evidence="5" id="KW-0378">Hydrolase</keyword>
<protein>
    <submittedName>
        <fullName evidence="9">Tannase and feruloyl esterase</fullName>
    </submittedName>
</protein>
<dbReference type="PANTHER" id="PTHR33938">
    <property type="entry name" value="FERULOYL ESTERASE B-RELATED"/>
    <property type="match status" value="1"/>
</dbReference>
<evidence type="ECO:0000256" key="6">
    <source>
        <dbReference type="ARBA" id="ARBA00022837"/>
    </source>
</evidence>
<dbReference type="Gene3D" id="3.40.50.1820">
    <property type="entry name" value="alpha/beta hydrolase"/>
    <property type="match status" value="1"/>
</dbReference>
<reference evidence="10" key="1">
    <citation type="submission" date="2015-09" db="EMBL/GenBank/DDBJ databases">
        <authorList>
            <person name="Rodrigo-Torres L."/>
            <person name="Arahal D.R."/>
        </authorList>
    </citation>
    <scope>NUCLEOTIDE SEQUENCE [LARGE SCALE GENOMIC DNA]</scope>
    <source>
        <strain evidence="10">CECT 4293</strain>
    </source>
</reference>
<keyword evidence="3" id="KW-0479">Metal-binding</keyword>
<comment type="similarity">
    <text evidence="1">Belongs to the tannase family.</text>
</comment>
<accession>A0A0P1E3M0</accession>
<dbReference type="AlphaFoldDB" id="A0A0P1E3M0"/>
<organism evidence="9 10">
    <name type="scientific">Ruegeria atlantica</name>
    <dbReference type="NCBI Taxonomy" id="81569"/>
    <lineage>
        <taxon>Bacteria</taxon>
        <taxon>Pseudomonadati</taxon>
        <taxon>Pseudomonadota</taxon>
        <taxon>Alphaproteobacteria</taxon>
        <taxon>Rhodobacterales</taxon>
        <taxon>Roseobacteraceae</taxon>
        <taxon>Ruegeria</taxon>
    </lineage>
</organism>
<dbReference type="InterPro" id="IPR029058">
    <property type="entry name" value="AB_hydrolase_fold"/>
</dbReference>